<keyword evidence="3 7" id="KW-0479">Metal-binding</keyword>
<accession>A0A7W7QQ40</accession>
<evidence type="ECO:0000313" key="9">
    <source>
        <dbReference type="Proteomes" id="UP000552644"/>
    </source>
</evidence>
<dbReference type="InterPro" id="IPR001128">
    <property type="entry name" value="Cyt_P450"/>
</dbReference>
<evidence type="ECO:0000256" key="4">
    <source>
        <dbReference type="ARBA" id="ARBA00023002"/>
    </source>
</evidence>
<dbReference type="Pfam" id="PF00067">
    <property type="entry name" value="p450"/>
    <property type="match status" value="1"/>
</dbReference>
<evidence type="ECO:0000313" key="8">
    <source>
        <dbReference type="EMBL" id="MBB4917707.1"/>
    </source>
</evidence>
<gene>
    <name evidence="8" type="ORF">FHS44_004827</name>
</gene>
<dbReference type="FunFam" id="1.10.630.10:FF:000018">
    <property type="entry name" value="Cytochrome P450 monooxygenase"/>
    <property type="match status" value="1"/>
</dbReference>
<dbReference type="PANTHER" id="PTHR46696:SF1">
    <property type="entry name" value="CYTOCHROME P450 YJIB-RELATED"/>
    <property type="match status" value="1"/>
</dbReference>
<evidence type="ECO:0000256" key="1">
    <source>
        <dbReference type="ARBA" id="ARBA00010617"/>
    </source>
</evidence>
<comment type="caution">
    <text evidence="8">The sequence shown here is derived from an EMBL/GenBank/DDBJ whole genome shotgun (WGS) entry which is preliminary data.</text>
</comment>
<proteinExistence type="inferred from homology"/>
<keyword evidence="4 7" id="KW-0560">Oxidoreductase</keyword>
<name>A0A7W7QQ40_9ACTN</name>
<dbReference type="InterPro" id="IPR017972">
    <property type="entry name" value="Cyt_P450_CS"/>
</dbReference>
<dbReference type="Proteomes" id="UP000552644">
    <property type="component" value="Unassembled WGS sequence"/>
</dbReference>
<dbReference type="GO" id="GO:0020037">
    <property type="term" value="F:heme binding"/>
    <property type="evidence" value="ECO:0007669"/>
    <property type="project" value="InterPro"/>
</dbReference>
<sequence length="400" mass="44551">MTDETYPTLSYPMRRTCPFEPPPGYAELRERPTISKVELPTGRLAWAVTRYRDVRAMLTDPRFSSDLRHPGFPVLYEHQVPAPGFSTSLIGMDAPEHTLARRAVAGEFTVQRLRRLRPRIQEIVDEHVERLLEGPRPVDLVRAFADPVPLMVICELIGVPYADREFFLKISSTVMNAPSPEEGARAMVELTDYLDALVRDKEREPTEDVIGRLAARPGEPGVPEHKDLVGMAFMLLMAGHETPANIIALGTLLLLEHPDQLAELRADPARTPAAVEELLRYFTIAEIATSRVAVEDVELGGALIRAGEGALALITGANRDPDQFAAPDEFDIRRGNHHHVAFGFGGHQCLGQHLARLELQIAFDTLFARIPGLRLAEPVEALRFKDEAINYGVFELPVTW</sequence>
<evidence type="ECO:0000256" key="7">
    <source>
        <dbReference type="RuleBase" id="RU000461"/>
    </source>
</evidence>
<dbReference type="PRINTS" id="PR00385">
    <property type="entry name" value="P450"/>
</dbReference>
<dbReference type="AlphaFoldDB" id="A0A7W7QQ40"/>
<dbReference type="RefSeq" id="WP_184718235.1">
    <property type="nucleotide sequence ID" value="NZ_JACHJP010000005.1"/>
</dbReference>
<comment type="similarity">
    <text evidence="1 7">Belongs to the cytochrome P450 family.</text>
</comment>
<dbReference type="CDD" id="cd11030">
    <property type="entry name" value="CYP105-like"/>
    <property type="match status" value="1"/>
</dbReference>
<dbReference type="GO" id="GO:0005506">
    <property type="term" value="F:iron ion binding"/>
    <property type="evidence" value="ECO:0007669"/>
    <property type="project" value="InterPro"/>
</dbReference>
<dbReference type="EMBL" id="JACHJP010000005">
    <property type="protein sequence ID" value="MBB4917707.1"/>
    <property type="molecule type" value="Genomic_DNA"/>
</dbReference>
<dbReference type="InterPro" id="IPR002397">
    <property type="entry name" value="Cyt_P450_B"/>
</dbReference>
<evidence type="ECO:0000256" key="2">
    <source>
        <dbReference type="ARBA" id="ARBA00022617"/>
    </source>
</evidence>
<keyword evidence="6 7" id="KW-0503">Monooxygenase</keyword>
<dbReference type="PANTHER" id="PTHR46696">
    <property type="entry name" value="P450, PUTATIVE (EUROFUNG)-RELATED"/>
    <property type="match status" value="1"/>
</dbReference>
<dbReference type="PRINTS" id="PR00359">
    <property type="entry name" value="BP450"/>
</dbReference>
<dbReference type="GO" id="GO:0004497">
    <property type="term" value="F:monooxygenase activity"/>
    <property type="evidence" value="ECO:0007669"/>
    <property type="project" value="UniProtKB-KW"/>
</dbReference>
<dbReference type="SUPFAM" id="SSF48264">
    <property type="entry name" value="Cytochrome P450"/>
    <property type="match status" value="1"/>
</dbReference>
<protein>
    <submittedName>
        <fullName evidence="8">Cytochrome P450</fullName>
    </submittedName>
</protein>
<dbReference type="InterPro" id="IPR036396">
    <property type="entry name" value="Cyt_P450_sf"/>
</dbReference>
<evidence type="ECO:0000256" key="5">
    <source>
        <dbReference type="ARBA" id="ARBA00023004"/>
    </source>
</evidence>
<dbReference type="Gene3D" id="1.10.630.10">
    <property type="entry name" value="Cytochrome P450"/>
    <property type="match status" value="1"/>
</dbReference>
<keyword evidence="9" id="KW-1185">Reference proteome</keyword>
<dbReference type="GO" id="GO:0016705">
    <property type="term" value="F:oxidoreductase activity, acting on paired donors, with incorporation or reduction of molecular oxygen"/>
    <property type="evidence" value="ECO:0007669"/>
    <property type="project" value="InterPro"/>
</dbReference>
<evidence type="ECO:0000256" key="6">
    <source>
        <dbReference type="ARBA" id="ARBA00023033"/>
    </source>
</evidence>
<evidence type="ECO:0000256" key="3">
    <source>
        <dbReference type="ARBA" id="ARBA00022723"/>
    </source>
</evidence>
<reference evidence="8 9" key="1">
    <citation type="submission" date="2020-08" db="EMBL/GenBank/DDBJ databases">
        <title>Genomic Encyclopedia of Type Strains, Phase III (KMG-III): the genomes of soil and plant-associated and newly described type strains.</title>
        <authorList>
            <person name="Whitman W."/>
        </authorList>
    </citation>
    <scope>NUCLEOTIDE SEQUENCE [LARGE SCALE GENOMIC DNA]</scope>
    <source>
        <strain evidence="8 9">CECT 8840</strain>
    </source>
</reference>
<dbReference type="PROSITE" id="PS00086">
    <property type="entry name" value="CYTOCHROME_P450"/>
    <property type="match status" value="1"/>
</dbReference>
<keyword evidence="5 7" id="KW-0408">Iron</keyword>
<organism evidence="8 9">
    <name type="scientific">Streptosporangium saharense</name>
    <dbReference type="NCBI Taxonomy" id="1706840"/>
    <lineage>
        <taxon>Bacteria</taxon>
        <taxon>Bacillati</taxon>
        <taxon>Actinomycetota</taxon>
        <taxon>Actinomycetes</taxon>
        <taxon>Streptosporangiales</taxon>
        <taxon>Streptosporangiaceae</taxon>
        <taxon>Streptosporangium</taxon>
    </lineage>
</organism>
<keyword evidence="2 7" id="KW-0349">Heme</keyword>